<accession>A0AA41QC30</accession>
<protein>
    <recommendedName>
        <fullName evidence="5">Tat (Twin-arginine translocation) pathway signal sequence</fullName>
    </recommendedName>
</protein>
<feature type="region of interest" description="Disordered" evidence="1">
    <location>
        <begin position="42"/>
        <end position="62"/>
    </location>
</feature>
<dbReference type="InterPro" id="IPR006311">
    <property type="entry name" value="TAT_signal"/>
</dbReference>
<evidence type="ECO:0008006" key="5">
    <source>
        <dbReference type="Google" id="ProtNLM"/>
    </source>
</evidence>
<comment type="caution">
    <text evidence="3">The sequence shown here is derived from an EMBL/GenBank/DDBJ whole genome shotgun (WGS) entry which is preliminary data.</text>
</comment>
<evidence type="ECO:0000256" key="1">
    <source>
        <dbReference type="SAM" id="MobiDB-lite"/>
    </source>
</evidence>
<proteinExistence type="predicted"/>
<dbReference type="RefSeq" id="WP_235058832.1">
    <property type="nucleotide sequence ID" value="NZ_JAKFHA010000076.1"/>
</dbReference>
<evidence type="ECO:0000313" key="3">
    <source>
        <dbReference type="EMBL" id="MCF2534042.1"/>
    </source>
</evidence>
<dbReference type="EMBL" id="JAKFHA010000076">
    <property type="protein sequence ID" value="MCF2534042.1"/>
    <property type="molecule type" value="Genomic_DNA"/>
</dbReference>
<sequence length="103" mass="10483">MSADTSPPAAASESDTLPSRRAMLRGTAAAGAAGLAATMLAAPAHAAPAAQSPEIAEPAPRNAEPVVVHLRDAESGELDVFTGHEHRRVTDPALADALRRAAR</sequence>
<evidence type="ECO:0000256" key="2">
    <source>
        <dbReference type="SAM" id="SignalP"/>
    </source>
</evidence>
<dbReference type="Proteomes" id="UP001165378">
    <property type="component" value="Unassembled WGS sequence"/>
</dbReference>
<dbReference type="AlphaFoldDB" id="A0AA41QC30"/>
<evidence type="ECO:0000313" key="4">
    <source>
        <dbReference type="Proteomes" id="UP001165378"/>
    </source>
</evidence>
<dbReference type="PROSITE" id="PS51318">
    <property type="entry name" value="TAT"/>
    <property type="match status" value="1"/>
</dbReference>
<gene>
    <name evidence="3" type="ORF">LZ495_43425</name>
</gene>
<organism evidence="3 4">
    <name type="scientific">Yinghuangia soli</name>
    <dbReference type="NCBI Taxonomy" id="2908204"/>
    <lineage>
        <taxon>Bacteria</taxon>
        <taxon>Bacillati</taxon>
        <taxon>Actinomycetota</taxon>
        <taxon>Actinomycetes</taxon>
        <taxon>Kitasatosporales</taxon>
        <taxon>Streptomycetaceae</taxon>
        <taxon>Yinghuangia</taxon>
    </lineage>
</organism>
<keyword evidence="4" id="KW-1185">Reference proteome</keyword>
<keyword evidence="2" id="KW-0732">Signal</keyword>
<feature type="chain" id="PRO_5041281349" description="Tat (Twin-arginine translocation) pathway signal sequence" evidence="2">
    <location>
        <begin position="47"/>
        <end position="103"/>
    </location>
</feature>
<feature type="signal peptide" evidence="2">
    <location>
        <begin position="1"/>
        <end position="46"/>
    </location>
</feature>
<name>A0AA41QC30_9ACTN</name>
<reference evidence="3" key="1">
    <citation type="submission" date="2022-01" db="EMBL/GenBank/DDBJ databases">
        <title>Genome-Based Taxonomic Classification of the Phylum Actinobacteria.</title>
        <authorList>
            <person name="Gao Y."/>
        </authorList>
    </citation>
    <scope>NUCLEOTIDE SEQUENCE</scope>
    <source>
        <strain evidence="3">KLBMP 8922</strain>
    </source>
</reference>